<comment type="caution">
    <text evidence="1">The sequence shown here is derived from an EMBL/GenBank/DDBJ whole genome shotgun (WGS) entry which is preliminary data.</text>
</comment>
<dbReference type="Proteomes" id="UP000294588">
    <property type="component" value="Unassembled WGS sequence"/>
</dbReference>
<dbReference type="EMBL" id="SMOG01000014">
    <property type="protein sequence ID" value="TDF72820.1"/>
    <property type="molecule type" value="Genomic_DNA"/>
</dbReference>
<reference evidence="1" key="1">
    <citation type="submission" date="2019-03" db="EMBL/GenBank/DDBJ databases">
        <title>Candidatus Syntrophosphaera thermopropionivorans: a novel player in syntrophic propionate oxidation during anaerobic digestion.</title>
        <authorList>
            <person name="Dyksma S."/>
        </authorList>
    </citation>
    <scope>NUCLEOTIDE SEQUENCE</scope>
    <source>
        <strain evidence="1">W5</strain>
    </source>
</reference>
<keyword evidence="2" id="KW-1185">Reference proteome</keyword>
<organism evidence="1 2">
    <name type="scientific">Candidatus Syntrophosphaera thermopropionivorans</name>
    <dbReference type="NCBI Taxonomy" id="2593015"/>
    <lineage>
        <taxon>Bacteria</taxon>
        <taxon>Pseudomonadati</taxon>
        <taxon>Candidatus Cloacimonadota</taxon>
        <taxon>Candidatus Cloacimonadia</taxon>
        <taxon>Candidatus Cloacimonadales</taxon>
        <taxon>Candidatus Cloacimonadaceae</taxon>
        <taxon>Candidatus Syntrophosphaera</taxon>
    </lineage>
</organism>
<sequence>MKPSSKYILLLCIFLLALSSGASKSIYKTSPAPIEDYRALQSYTLATYYYFNGNYTDADKFYKKSLKYDPDAPAIKKQLLLNAFALYQNKGISAKKLQKLIYDYTKETLLDEDLLYAAYDFYNHNQNEAELIKIIDELQNRYPSPRAYLQSFLFELQYHKKVSPEYLTKAQELAGNNPTYYPLLIRLWSFFNPEMEKQSILRYYELDKGDQANSFLAEYIVRKLDLELAHQYLSSLNYPEDKDYMLYFASAQWSDQPNPLLPDLADYFLKTSDLELISELALSALTQHRWDLFPEIEAAVESSYAPEEEKQSLYSLLLAYAIYTSNDMSLSPIVDKLTELKYFDAIFIYYSCAVNQKIDPEVKLPAAKDYEHFISEIKERLPDEPPARYLQVIASSEVENSEPLVLDSKYILALWLRENHTLCPEDYEFIISYCHLKKNLTEERNFLVEAITNWPDYPSFYNDLGYSMLINGENAEQAASLIRKALTYEPENPFFLDSLAWYYYLNGNYPESLHLMSIPQKMENMPAEIAWHLGAIHLALKNYKDAQTWLQKCLTIDNDPESEELAEKALKQIPK</sequence>
<name>A0AC61QIN3_9BACT</name>
<protein>
    <submittedName>
        <fullName evidence="1">Uncharacterized protein</fullName>
    </submittedName>
</protein>
<accession>A0AC61QIN3</accession>
<evidence type="ECO:0000313" key="1">
    <source>
        <dbReference type="EMBL" id="TDF72820.1"/>
    </source>
</evidence>
<evidence type="ECO:0000313" key="2">
    <source>
        <dbReference type="Proteomes" id="UP000294588"/>
    </source>
</evidence>
<proteinExistence type="predicted"/>
<gene>
    <name evidence="1" type="ORF">E0946_04900</name>
</gene>